<dbReference type="Proteomes" id="UP000229459">
    <property type="component" value="Unassembled WGS sequence"/>
</dbReference>
<keyword evidence="3 4" id="KW-0687">Ribonucleoprotein</keyword>
<dbReference type="SUPFAM" id="SSF50104">
    <property type="entry name" value="Translation proteins SH3-like domain"/>
    <property type="match status" value="1"/>
</dbReference>
<evidence type="ECO:0000256" key="1">
    <source>
        <dbReference type="ARBA" id="ARBA00005781"/>
    </source>
</evidence>
<dbReference type="Pfam" id="PF01245">
    <property type="entry name" value="Ribosomal_L19"/>
    <property type="match status" value="1"/>
</dbReference>
<keyword evidence="2 5" id="KW-0689">Ribosomal protein</keyword>
<dbReference type="AlphaFoldDB" id="A0A2H0B792"/>
<evidence type="ECO:0000256" key="3">
    <source>
        <dbReference type="ARBA" id="ARBA00023274"/>
    </source>
</evidence>
<sequence>MALYLNYNDIKFQVGDTIRVKQSIIEGGKKRSQTFEGLVMKIRGQKGEKTFTVRKISKGIGVERIWMIDSPAIEEVKVMTKGKVKRADLSYLRERTGRLALKVKRDYGTNDSNGKNASK</sequence>
<dbReference type="PRINTS" id="PR00061">
    <property type="entry name" value="RIBOSOMALL19"/>
</dbReference>
<comment type="similarity">
    <text evidence="1 4">Belongs to the bacterial ribosomal protein bL19 family.</text>
</comment>
<dbReference type="PANTHER" id="PTHR15680:SF9">
    <property type="entry name" value="LARGE RIBOSOMAL SUBUNIT PROTEIN BL19M"/>
    <property type="match status" value="1"/>
</dbReference>
<dbReference type="NCBIfam" id="TIGR01024">
    <property type="entry name" value="rplS_bact"/>
    <property type="match status" value="1"/>
</dbReference>
<dbReference type="PIRSF" id="PIRSF002191">
    <property type="entry name" value="Ribosomal_L19"/>
    <property type="match status" value="1"/>
</dbReference>
<dbReference type="Gene3D" id="2.30.30.790">
    <property type="match status" value="1"/>
</dbReference>
<dbReference type="GO" id="GO:0006412">
    <property type="term" value="P:translation"/>
    <property type="evidence" value="ECO:0007669"/>
    <property type="project" value="InterPro"/>
</dbReference>
<comment type="function">
    <text evidence="4">This protein is located at the 30S-50S ribosomal subunit interface and may play a role in the structure and function of the aminoacyl-tRNA binding site.</text>
</comment>
<protein>
    <recommendedName>
        <fullName evidence="4">50S ribosomal protein L19</fullName>
    </recommendedName>
</protein>
<gene>
    <name evidence="5" type="primary">rplS</name>
    <name evidence="5" type="ORF">COX08_04445</name>
</gene>
<dbReference type="InterPro" id="IPR001857">
    <property type="entry name" value="Ribosomal_bL19"/>
</dbReference>
<evidence type="ECO:0000256" key="2">
    <source>
        <dbReference type="ARBA" id="ARBA00022980"/>
    </source>
</evidence>
<reference evidence="5 6" key="1">
    <citation type="submission" date="2017-09" db="EMBL/GenBank/DDBJ databases">
        <title>Depth-based differentiation of microbial function through sediment-hosted aquifers and enrichment of novel symbionts in the deep terrestrial subsurface.</title>
        <authorList>
            <person name="Probst A.J."/>
            <person name="Ladd B."/>
            <person name="Jarett J.K."/>
            <person name="Geller-Mcgrath D.E."/>
            <person name="Sieber C.M."/>
            <person name="Emerson J.B."/>
            <person name="Anantharaman K."/>
            <person name="Thomas B.C."/>
            <person name="Malmstrom R."/>
            <person name="Stieglmeier M."/>
            <person name="Klingl A."/>
            <person name="Woyke T."/>
            <person name="Ryan C.M."/>
            <person name="Banfield J.F."/>
        </authorList>
    </citation>
    <scope>NUCLEOTIDE SEQUENCE [LARGE SCALE GENOMIC DNA]</scope>
    <source>
        <strain evidence="5">CG23_combo_of_CG06-09_8_20_14_all_34_8</strain>
    </source>
</reference>
<dbReference type="GO" id="GO:0022625">
    <property type="term" value="C:cytosolic large ribosomal subunit"/>
    <property type="evidence" value="ECO:0007669"/>
    <property type="project" value="TreeGrafter"/>
</dbReference>
<evidence type="ECO:0000256" key="4">
    <source>
        <dbReference type="RuleBase" id="RU000559"/>
    </source>
</evidence>
<dbReference type="GO" id="GO:0003735">
    <property type="term" value="F:structural constituent of ribosome"/>
    <property type="evidence" value="ECO:0007669"/>
    <property type="project" value="InterPro"/>
</dbReference>
<dbReference type="InterPro" id="IPR008991">
    <property type="entry name" value="Translation_prot_SH3-like_sf"/>
</dbReference>
<organism evidence="5 6">
    <name type="scientific">Candidatus Beckwithbacteria bacterium CG23_combo_of_CG06-09_8_20_14_all_34_8</name>
    <dbReference type="NCBI Taxonomy" id="1974497"/>
    <lineage>
        <taxon>Bacteria</taxon>
        <taxon>Candidatus Beckwithiibacteriota</taxon>
    </lineage>
</organism>
<dbReference type="PANTHER" id="PTHR15680">
    <property type="entry name" value="RIBOSOMAL PROTEIN L19"/>
    <property type="match status" value="1"/>
</dbReference>
<evidence type="ECO:0000313" key="6">
    <source>
        <dbReference type="Proteomes" id="UP000229459"/>
    </source>
</evidence>
<name>A0A2H0B792_9BACT</name>
<evidence type="ECO:0000313" key="5">
    <source>
        <dbReference type="EMBL" id="PIP52798.1"/>
    </source>
</evidence>
<accession>A0A2H0B792</accession>
<comment type="caution">
    <text evidence="5">The sequence shown here is derived from an EMBL/GenBank/DDBJ whole genome shotgun (WGS) entry which is preliminary data.</text>
</comment>
<dbReference type="EMBL" id="PCSR01000105">
    <property type="protein sequence ID" value="PIP52798.1"/>
    <property type="molecule type" value="Genomic_DNA"/>
</dbReference>
<dbReference type="InterPro" id="IPR038657">
    <property type="entry name" value="Ribosomal_bL19_sf"/>
</dbReference>
<proteinExistence type="inferred from homology"/>